<evidence type="ECO:0000256" key="15">
    <source>
        <dbReference type="ARBA" id="ARBA00023137"/>
    </source>
</evidence>
<dbReference type="AlphaFoldDB" id="A0A7G7YQK9"/>
<protein>
    <recommendedName>
        <fullName evidence="5">non-specific protein-tyrosine kinase</fullName>
        <ecNumber evidence="5">2.7.10.2</ecNumber>
    </recommendedName>
</protein>
<dbReference type="InterPro" id="IPR003856">
    <property type="entry name" value="LPS_length_determ_N"/>
</dbReference>
<evidence type="ECO:0000313" key="20">
    <source>
        <dbReference type="Proteomes" id="UP000515275"/>
    </source>
</evidence>
<evidence type="ECO:0000256" key="11">
    <source>
        <dbReference type="ARBA" id="ARBA00022777"/>
    </source>
</evidence>
<evidence type="ECO:0000256" key="12">
    <source>
        <dbReference type="ARBA" id="ARBA00022840"/>
    </source>
</evidence>
<feature type="domain" description="Polysaccharide chain length determinant N-terminal" evidence="17">
    <location>
        <begin position="3"/>
        <end position="89"/>
    </location>
</feature>
<keyword evidence="9" id="KW-0812">Transmembrane</keyword>
<keyword evidence="6" id="KW-1003">Cell membrane</keyword>
<dbReference type="Pfam" id="PF13614">
    <property type="entry name" value="AAA_31"/>
    <property type="match status" value="1"/>
</dbReference>
<evidence type="ECO:0000313" key="19">
    <source>
        <dbReference type="EMBL" id="QNH96779.1"/>
    </source>
</evidence>
<dbReference type="PANTHER" id="PTHR32309:SF13">
    <property type="entry name" value="FERRIC ENTEROBACTIN TRANSPORT PROTEIN FEPE"/>
    <property type="match status" value="1"/>
</dbReference>
<sequence>MELNQIKTFFKQRWLIILLVAVVFCIAGAAYGFTKKPQYSSSGTLYVSAAAEKGGTLNQLQAGQAAQAMTATYADLINTGAVEERIADKLGDGTTVQDIQRSVTAKARKESVLIDITATGQDPQDAQRLADASLEVMGAYVSEISRNGASEDDKADADQTYYVYENGEFTVAPKKSKKEGKSAFYAEKLNVPQVPTAPSGPSGWSYAAGGLLLGLILGFFLALIIHFADRRLRTPEDVDAIVDLPLLATVPEDATLKDKKLADFESGYSRTAEAYREMAVNLSYMGIDKDSKTVMITSPDAESGKTVTTINAASALVEAGHKVIVAELDLRRPKVADYLGIEQGRGLSNLLNSDMTTQDAIITRDDGLSVLPAGNSLPNPTEILSSHRLEVLLNELKRDFDYVVLDTSPVLVAADAVAVAKHVDGTVIVVNAGKTSQDQLVKTVSALEKVKAPIFGILLGRAKLRAKKSHYNYQPEPQGSKA</sequence>
<dbReference type="Gene3D" id="3.40.50.300">
    <property type="entry name" value="P-loop containing nucleotide triphosphate hydrolases"/>
    <property type="match status" value="1"/>
</dbReference>
<dbReference type="InterPro" id="IPR025669">
    <property type="entry name" value="AAA_dom"/>
</dbReference>
<dbReference type="Proteomes" id="UP000515275">
    <property type="component" value="Chromosome"/>
</dbReference>
<dbReference type="InterPro" id="IPR027417">
    <property type="entry name" value="P-loop_NTPase"/>
</dbReference>
<dbReference type="InterPro" id="IPR050445">
    <property type="entry name" value="Bact_polysacc_biosynth/exp"/>
</dbReference>
<dbReference type="CDD" id="cd05387">
    <property type="entry name" value="BY-kinase"/>
    <property type="match status" value="1"/>
</dbReference>
<dbReference type="GO" id="GO:0004715">
    <property type="term" value="F:non-membrane spanning protein tyrosine kinase activity"/>
    <property type="evidence" value="ECO:0007669"/>
    <property type="project" value="UniProtKB-EC"/>
</dbReference>
<name>A0A7G7YQK9_9CORY</name>
<evidence type="ECO:0000256" key="8">
    <source>
        <dbReference type="ARBA" id="ARBA00022679"/>
    </source>
</evidence>
<comment type="similarity">
    <text evidence="3">Belongs to the CpsD/CapB family.</text>
</comment>
<keyword evidence="7" id="KW-0997">Cell inner membrane</keyword>
<dbReference type="GO" id="GO:0005886">
    <property type="term" value="C:plasma membrane"/>
    <property type="evidence" value="ECO:0007669"/>
    <property type="project" value="UniProtKB-SubCell"/>
</dbReference>
<keyword evidence="8 19" id="KW-0808">Transferase</keyword>
<evidence type="ECO:0000256" key="16">
    <source>
        <dbReference type="ARBA" id="ARBA00051245"/>
    </source>
</evidence>
<organism evidence="19 20">
    <name type="scientific">Corynebacterium anserum</name>
    <dbReference type="NCBI Taxonomy" id="2684406"/>
    <lineage>
        <taxon>Bacteria</taxon>
        <taxon>Bacillati</taxon>
        <taxon>Actinomycetota</taxon>
        <taxon>Actinomycetes</taxon>
        <taxon>Mycobacteriales</taxon>
        <taxon>Corynebacteriaceae</taxon>
        <taxon>Corynebacterium</taxon>
    </lineage>
</organism>
<comment type="similarity">
    <text evidence="2">Belongs to the CpsC/CapA family.</text>
</comment>
<evidence type="ECO:0000256" key="6">
    <source>
        <dbReference type="ARBA" id="ARBA00022475"/>
    </source>
</evidence>
<dbReference type="EMBL" id="CP046883">
    <property type="protein sequence ID" value="QNH96779.1"/>
    <property type="molecule type" value="Genomic_DNA"/>
</dbReference>
<keyword evidence="20" id="KW-1185">Reference proteome</keyword>
<dbReference type="RefSeq" id="WP_185770537.1">
    <property type="nucleotide sequence ID" value="NZ_CP046883.1"/>
</dbReference>
<evidence type="ECO:0000256" key="14">
    <source>
        <dbReference type="ARBA" id="ARBA00023136"/>
    </source>
</evidence>
<dbReference type="PANTHER" id="PTHR32309">
    <property type="entry name" value="TYROSINE-PROTEIN KINASE"/>
    <property type="match status" value="1"/>
</dbReference>
<evidence type="ECO:0000256" key="10">
    <source>
        <dbReference type="ARBA" id="ARBA00022741"/>
    </source>
</evidence>
<dbReference type="Pfam" id="PF02706">
    <property type="entry name" value="Wzz"/>
    <property type="match status" value="1"/>
</dbReference>
<proteinExistence type="inferred from homology"/>
<evidence type="ECO:0000256" key="4">
    <source>
        <dbReference type="ARBA" id="ARBA00008883"/>
    </source>
</evidence>
<feature type="domain" description="AAA" evidence="18">
    <location>
        <begin position="302"/>
        <end position="450"/>
    </location>
</feature>
<reference evidence="19 20" key="1">
    <citation type="submission" date="2019-12" db="EMBL/GenBank/DDBJ databases">
        <title>Corynebacterium sp. nov., isolated from feces of the Anser Albifrons in China.</title>
        <authorList>
            <person name="Liu Q."/>
        </authorList>
    </citation>
    <scope>NUCLEOTIDE SEQUENCE [LARGE SCALE GENOMIC DNA]</scope>
    <source>
        <strain evidence="19 20">23H37-10</strain>
    </source>
</reference>
<comment type="subcellular location">
    <subcellularLocation>
        <location evidence="1">Cell inner membrane</location>
        <topology evidence="1">Multi-pass membrane protein</topology>
    </subcellularLocation>
</comment>
<dbReference type="SUPFAM" id="SSF52540">
    <property type="entry name" value="P-loop containing nucleoside triphosphate hydrolases"/>
    <property type="match status" value="1"/>
</dbReference>
<gene>
    <name evidence="19" type="ORF">GP473_09100</name>
</gene>
<comment type="similarity">
    <text evidence="4">Belongs to the etk/wzc family.</text>
</comment>
<evidence type="ECO:0000259" key="17">
    <source>
        <dbReference type="Pfam" id="PF02706"/>
    </source>
</evidence>
<evidence type="ECO:0000259" key="18">
    <source>
        <dbReference type="Pfam" id="PF13614"/>
    </source>
</evidence>
<accession>A0A7G7YQK9</accession>
<evidence type="ECO:0000256" key="9">
    <source>
        <dbReference type="ARBA" id="ARBA00022692"/>
    </source>
</evidence>
<dbReference type="KEGG" id="cans:GP473_09100"/>
<keyword evidence="12" id="KW-0067">ATP-binding</keyword>
<evidence type="ECO:0000256" key="13">
    <source>
        <dbReference type="ARBA" id="ARBA00022989"/>
    </source>
</evidence>
<evidence type="ECO:0000256" key="5">
    <source>
        <dbReference type="ARBA" id="ARBA00011903"/>
    </source>
</evidence>
<evidence type="ECO:0000256" key="3">
    <source>
        <dbReference type="ARBA" id="ARBA00007316"/>
    </source>
</evidence>
<dbReference type="GO" id="GO:0005524">
    <property type="term" value="F:ATP binding"/>
    <property type="evidence" value="ECO:0007669"/>
    <property type="project" value="UniProtKB-KW"/>
</dbReference>
<evidence type="ECO:0000256" key="7">
    <source>
        <dbReference type="ARBA" id="ARBA00022519"/>
    </source>
</evidence>
<keyword evidence="13" id="KW-1133">Transmembrane helix</keyword>
<keyword evidence="11 19" id="KW-0418">Kinase</keyword>
<comment type="catalytic activity">
    <reaction evidence="16">
        <text>L-tyrosyl-[protein] + ATP = O-phospho-L-tyrosyl-[protein] + ADP + H(+)</text>
        <dbReference type="Rhea" id="RHEA:10596"/>
        <dbReference type="Rhea" id="RHEA-COMP:10136"/>
        <dbReference type="Rhea" id="RHEA-COMP:20101"/>
        <dbReference type="ChEBI" id="CHEBI:15378"/>
        <dbReference type="ChEBI" id="CHEBI:30616"/>
        <dbReference type="ChEBI" id="CHEBI:46858"/>
        <dbReference type="ChEBI" id="CHEBI:61978"/>
        <dbReference type="ChEBI" id="CHEBI:456216"/>
        <dbReference type="EC" id="2.7.10.2"/>
    </reaction>
</comment>
<evidence type="ECO:0000256" key="2">
    <source>
        <dbReference type="ARBA" id="ARBA00006683"/>
    </source>
</evidence>
<evidence type="ECO:0000256" key="1">
    <source>
        <dbReference type="ARBA" id="ARBA00004429"/>
    </source>
</evidence>
<dbReference type="NCBIfam" id="TIGR01007">
    <property type="entry name" value="eps_fam"/>
    <property type="match status" value="1"/>
</dbReference>
<keyword evidence="15" id="KW-0829">Tyrosine-protein kinase</keyword>
<keyword evidence="14" id="KW-0472">Membrane</keyword>
<keyword evidence="10" id="KW-0547">Nucleotide-binding</keyword>
<dbReference type="EC" id="2.7.10.2" evidence="5"/>
<dbReference type="InterPro" id="IPR005702">
    <property type="entry name" value="Wzc-like_C"/>
</dbReference>